<dbReference type="Pfam" id="PF13521">
    <property type="entry name" value="AAA_28"/>
    <property type="match status" value="1"/>
</dbReference>
<evidence type="ECO:0000313" key="3">
    <source>
        <dbReference type="Proteomes" id="UP000264036"/>
    </source>
</evidence>
<protein>
    <submittedName>
        <fullName evidence="2">ATPase</fullName>
    </submittedName>
</protein>
<reference evidence="2 3" key="1">
    <citation type="journal article" date="2018" name="Nat. Biotechnol.">
        <title>A standardized bacterial taxonomy based on genome phylogeny substantially revises the tree of life.</title>
        <authorList>
            <person name="Parks D.H."/>
            <person name="Chuvochina M."/>
            <person name="Waite D.W."/>
            <person name="Rinke C."/>
            <person name="Skarshewski A."/>
            <person name="Chaumeil P.A."/>
            <person name="Hugenholtz P."/>
        </authorList>
    </citation>
    <scope>NUCLEOTIDE SEQUENCE [LARGE SCALE GENOMIC DNA]</scope>
    <source>
        <strain evidence="2">UBA10707</strain>
    </source>
</reference>
<name>A0A356LD79_9BURK</name>
<dbReference type="InterPro" id="IPR027417">
    <property type="entry name" value="P-loop_NTPase"/>
</dbReference>
<accession>A0A356LD79</accession>
<feature type="domain" description="NadR/Ttd14 AAA" evidence="1">
    <location>
        <begin position="9"/>
        <end position="172"/>
    </location>
</feature>
<dbReference type="InterPro" id="IPR038727">
    <property type="entry name" value="NadR/Ttd14_AAA_dom"/>
</dbReference>
<comment type="caution">
    <text evidence="2">The sequence shown here is derived from an EMBL/GenBank/DDBJ whole genome shotgun (WGS) entry which is preliminary data.</text>
</comment>
<dbReference type="AlphaFoldDB" id="A0A356LD79"/>
<evidence type="ECO:0000259" key="1">
    <source>
        <dbReference type="Pfam" id="PF13521"/>
    </source>
</evidence>
<proteinExistence type="predicted"/>
<dbReference type="EMBL" id="DOEK01000008">
    <property type="protein sequence ID" value="HBP28728.1"/>
    <property type="molecule type" value="Genomic_DNA"/>
</dbReference>
<gene>
    <name evidence="2" type="ORF">DD666_04865</name>
</gene>
<sequence length="189" mass="21252">MNPQSANFFVLTGGPGSGKTTLINHLADMGYRCMPEAGRAVIRQQLNCGGVALPWADKTAYARRMHEHDMAAYQRACNMNGPVFFDRSIVDIIAYLQLEQLPVPEPLQTAVSQCRYHTTAFILPPWPQIYRRDQERRQDLPTAIATYHAMMKTYLQYGYALVRVPRLPAAQRARFIVNAIACGHGGNKD</sequence>
<dbReference type="Proteomes" id="UP000264036">
    <property type="component" value="Unassembled WGS sequence"/>
</dbReference>
<organism evidence="2 3">
    <name type="scientific">Advenella kashmirensis</name>
    <dbReference type="NCBI Taxonomy" id="310575"/>
    <lineage>
        <taxon>Bacteria</taxon>
        <taxon>Pseudomonadati</taxon>
        <taxon>Pseudomonadota</taxon>
        <taxon>Betaproteobacteria</taxon>
        <taxon>Burkholderiales</taxon>
        <taxon>Alcaligenaceae</taxon>
    </lineage>
</organism>
<dbReference type="SUPFAM" id="SSF52540">
    <property type="entry name" value="P-loop containing nucleoside triphosphate hydrolases"/>
    <property type="match status" value="1"/>
</dbReference>
<evidence type="ECO:0000313" key="2">
    <source>
        <dbReference type="EMBL" id="HBP28728.1"/>
    </source>
</evidence>
<dbReference type="Gene3D" id="3.40.50.300">
    <property type="entry name" value="P-loop containing nucleotide triphosphate hydrolases"/>
    <property type="match status" value="1"/>
</dbReference>